<accession>A0A0C1VS15</accession>
<organism evidence="2 3">
    <name type="scientific">Vibrio owensii CAIM 1854 = LMG 25443</name>
    <dbReference type="NCBI Taxonomy" id="1229493"/>
    <lineage>
        <taxon>Bacteria</taxon>
        <taxon>Pseudomonadati</taxon>
        <taxon>Pseudomonadota</taxon>
        <taxon>Gammaproteobacteria</taxon>
        <taxon>Vibrionales</taxon>
        <taxon>Vibrionaceae</taxon>
        <taxon>Vibrio</taxon>
    </lineage>
</organism>
<dbReference type="GO" id="GO:0022900">
    <property type="term" value="P:electron transport chain"/>
    <property type="evidence" value="ECO:0007669"/>
    <property type="project" value="InterPro"/>
</dbReference>
<comment type="caution">
    <text evidence="2">The sequence shown here is derived from an EMBL/GenBank/DDBJ whole genome shotgun (WGS) entry which is preliminary data.</text>
</comment>
<dbReference type="Proteomes" id="UP000031586">
    <property type="component" value="Unassembled WGS sequence"/>
</dbReference>
<protein>
    <submittedName>
        <fullName evidence="2">Cytochrome C</fullName>
    </submittedName>
</protein>
<proteinExistence type="predicted"/>
<name>A0A0C1VS15_9VIBR</name>
<dbReference type="RefSeq" id="WP_020195147.1">
    <property type="nucleotide sequence ID" value="NZ_BAOH01000012.1"/>
</dbReference>
<evidence type="ECO:0000313" key="3">
    <source>
        <dbReference type="Proteomes" id="UP000031586"/>
    </source>
</evidence>
<dbReference type="PROSITE" id="PS51009">
    <property type="entry name" value="CYTCII"/>
    <property type="match status" value="1"/>
</dbReference>
<dbReference type="AlphaFoldDB" id="A0A0C1VS15"/>
<keyword evidence="1" id="KW-0732">Signal</keyword>
<evidence type="ECO:0000313" key="2">
    <source>
        <dbReference type="EMBL" id="KIF52693.1"/>
    </source>
</evidence>
<dbReference type="GO" id="GO:0009055">
    <property type="term" value="F:electron transfer activity"/>
    <property type="evidence" value="ECO:0007669"/>
    <property type="project" value="InterPro"/>
</dbReference>
<reference evidence="2 3" key="1">
    <citation type="submission" date="2014-07" db="EMBL/GenBank/DDBJ databases">
        <title>Unique and conserved regions in Vibrio harveyi and related species in comparison with the shrimp pathogen Vibrio harveyi CAIM 1792.</title>
        <authorList>
            <person name="Espinoza-Valles I."/>
            <person name="Vora G."/>
            <person name="Leekitcharoenphon P."/>
            <person name="Ussery D."/>
            <person name="Hoj L."/>
            <person name="Gomez-Gil B."/>
        </authorList>
    </citation>
    <scope>NUCLEOTIDE SEQUENCE [LARGE SCALE GENOMIC DNA]</scope>
    <source>
        <strain evidence="3">CAIM 1854 / LMG 25443</strain>
    </source>
</reference>
<dbReference type="EMBL" id="JPRD01000020">
    <property type="protein sequence ID" value="KIF52693.1"/>
    <property type="molecule type" value="Genomic_DNA"/>
</dbReference>
<dbReference type="Pfam" id="PF01322">
    <property type="entry name" value="Cytochrom_C_2"/>
    <property type="match status" value="1"/>
</dbReference>
<feature type="chain" id="PRO_5002154362" evidence="1">
    <location>
        <begin position="23"/>
        <end position="147"/>
    </location>
</feature>
<evidence type="ECO:0000256" key="1">
    <source>
        <dbReference type="SAM" id="SignalP"/>
    </source>
</evidence>
<dbReference type="SUPFAM" id="SSF47175">
    <property type="entry name" value="Cytochromes"/>
    <property type="match status" value="1"/>
</dbReference>
<dbReference type="InterPro" id="IPR010980">
    <property type="entry name" value="Cyt_c/b562"/>
</dbReference>
<dbReference type="GO" id="GO:0020037">
    <property type="term" value="F:heme binding"/>
    <property type="evidence" value="ECO:0007669"/>
    <property type="project" value="InterPro"/>
</dbReference>
<dbReference type="Gene3D" id="1.20.120.10">
    <property type="entry name" value="Cytochrome c/b562"/>
    <property type="match status" value="1"/>
</dbReference>
<dbReference type="InterPro" id="IPR002321">
    <property type="entry name" value="Cyt_c_II"/>
</dbReference>
<dbReference type="GO" id="GO:0005506">
    <property type="term" value="F:iron ion binding"/>
    <property type="evidence" value="ECO:0007669"/>
    <property type="project" value="InterPro"/>
</dbReference>
<sequence>MKKTLALIALLPTIFVSTTVFAQDFSAQIETRQNAFEQIESLSKQADKTLKGSNTDWHALEQIGVELTRHSAQLQQAFPEGSQAESKAKKEVWSKPDNFNRLMLQMDEGFAQLYQAAQNQQVSSAEAGLKQAQSTCRSCHRAYRSRW</sequence>
<gene>
    <name evidence="2" type="ORF">H735_13700</name>
</gene>
<feature type="signal peptide" evidence="1">
    <location>
        <begin position="1"/>
        <end position="22"/>
    </location>
</feature>
<dbReference type="PATRIC" id="fig|1229493.5.peg.1880"/>